<dbReference type="Proteomes" id="UP001430953">
    <property type="component" value="Unassembled WGS sequence"/>
</dbReference>
<protein>
    <submittedName>
        <fullName evidence="1">Uncharacterized protein</fullName>
    </submittedName>
</protein>
<gene>
    <name evidence="1" type="ORF">PUN28_001731</name>
</gene>
<accession>A0AAW2GQW5</accession>
<dbReference type="AlphaFoldDB" id="A0AAW2GQW5"/>
<reference evidence="1 2" key="1">
    <citation type="submission" date="2023-03" db="EMBL/GenBank/DDBJ databases">
        <title>High recombination rates correlate with genetic variation in Cardiocondyla obscurior ants.</title>
        <authorList>
            <person name="Errbii M."/>
        </authorList>
    </citation>
    <scope>NUCLEOTIDE SEQUENCE [LARGE SCALE GENOMIC DNA]</scope>
    <source>
        <strain evidence="1">Alpha-2009</strain>
        <tissue evidence="1">Whole body</tissue>
    </source>
</reference>
<dbReference type="EMBL" id="JADYXP020000002">
    <property type="protein sequence ID" value="KAL0129660.1"/>
    <property type="molecule type" value="Genomic_DNA"/>
</dbReference>
<sequence length="85" mass="10236">MIVTMNYDKRAAFIFLRCHNHRDDRKFEAYKNSDSNRVALIVTLETYNKYRRFQYPRENTAVDIRHDHLSLCSMMSLKTAFPFVL</sequence>
<keyword evidence="2" id="KW-1185">Reference proteome</keyword>
<organism evidence="1 2">
    <name type="scientific">Cardiocondyla obscurior</name>
    <dbReference type="NCBI Taxonomy" id="286306"/>
    <lineage>
        <taxon>Eukaryota</taxon>
        <taxon>Metazoa</taxon>
        <taxon>Ecdysozoa</taxon>
        <taxon>Arthropoda</taxon>
        <taxon>Hexapoda</taxon>
        <taxon>Insecta</taxon>
        <taxon>Pterygota</taxon>
        <taxon>Neoptera</taxon>
        <taxon>Endopterygota</taxon>
        <taxon>Hymenoptera</taxon>
        <taxon>Apocrita</taxon>
        <taxon>Aculeata</taxon>
        <taxon>Formicoidea</taxon>
        <taxon>Formicidae</taxon>
        <taxon>Myrmicinae</taxon>
        <taxon>Cardiocondyla</taxon>
    </lineage>
</organism>
<evidence type="ECO:0000313" key="1">
    <source>
        <dbReference type="EMBL" id="KAL0129660.1"/>
    </source>
</evidence>
<name>A0AAW2GQW5_9HYME</name>
<comment type="caution">
    <text evidence="1">The sequence shown here is derived from an EMBL/GenBank/DDBJ whole genome shotgun (WGS) entry which is preliminary data.</text>
</comment>
<evidence type="ECO:0000313" key="2">
    <source>
        <dbReference type="Proteomes" id="UP001430953"/>
    </source>
</evidence>
<proteinExistence type="predicted"/>